<dbReference type="SMART" id="SM00174">
    <property type="entry name" value="RHO"/>
    <property type="match status" value="1"/>
</dbReference>
<accession>A0A8C5WJB9</accession>
<dbReference type="AlphaFoldDB" id="A0A8C5WJB9"/>
<dbReference type="GO" id="GO:0031514">
    <property type="term" value="C:motile cilium"/>
    <property type="evidence" value="ECO:0007669"/>
    <property type="project" value="UniProtKB-SubCell"/>
</dbReference>
<evidence type="ECO:0000256" key="6">
    <source>
        <dbReference type="ARBA" id="ARBA00023134"/>
    </source>
</evidence>
<dbReference type="InterPro" id="IPR050209">
    <property type="entry name" value="Rab_GTPases_membrane_traffic"/>
</dbReference>
<dbReference type="InterPro" id="IPR001806">
    <property type="entry name" value="Small_GTPase"/>
</dbReference>
<evidence type="ECO:0000256" key="2">
    <source>
        <dbReference type="ARBA" id="ARBA00006270"/>
    </source>
</evidence>
<dbReference type="GO" id="GO:0003924">
    <property type="term" value="F:GTPase activity"/>
    <property type="evidence" value="ECO:0007669"/>
    <property type="project" value="InterPro"/>
</dbReference>
<dbReference type="SMART" id="SM00175">
    <property type="entry name" value="RAB"/>
    <property type="match status" value="1"/>
</dbReference>
<dbReference type="SMART" id="SM00173">
    <property type="entry name" value="RAS"/>
    <property type="match status" value="1"/>
</dbReference>
<dbReference type="GO" id="GO:0030990">
    <property type="term" value="C:intraciliary transport particle"/>
    <property type="evidence" value="ECO:0007669"/>
    <property type="project" value="UniProtKB-ARBA"/>
</dbReference>
<gene>
    <name evidence="8" type="primary">IFT27</name>
</gene>
<evidence type="ECO:0000256" key="3">
    <source>
        <dbReference type="ARBA" id="ARBA00022741"/>
    </source>
</evidence>
<evidence type="ECO:0000313" key="9">
    <source>
        <dbReference type="Proteomes" id="UP000694569"/>
    </source>
</evidence>
<evidence type="ECO:0000256" key="7">
    <source>
        <dbReference type="ARBA" id="ARBA00023273"/>
    </source>
</evidence>
<keyword evidence="5" id="KW-0969">Cilium</keyword>
<dbReference type="GO" id="GO:0005525">
    <property type="term" value="F:GTP binding"/>
    <property type="evidence" value="ECO:0007669"/>
    <property type="project" value="UniProtKB-KW"/>
</dbReference>
<organism evidence="8 9">
    <name type="scientific">Leptobrachium leishanense</name>
    <name type="common">Leishan spiny toad</name>
    <dbReference type="NCBI Taxonomy" id="445787"/>
    <lineage>
        <taxon>Eukaryota</taxon>
        <taxon>Metazoa</taxon>
        <taxon>Chordata</taxon>
        <taxon>Craniata</taxon>
        <taxon>Vertebrata</taxon>
        <taxon>Euteleostomi</taxon>
        <taxon>Amphibia</taxon>
        <taxon>Batrachia</taxon>
        <taxon>Anura</taxon>
        <taxon>Pelobatoidea</taxon>
        <taxon>Megophryidae</taxon>
        <taxon>Leptobrachium</taxon>
    </lineage>
</organism>
<dbReference type="InterPro" id="IPR005225">
    <property type="entry name" value="Small_GTP-bd"/>
</dbReference>
<proteinExistence type="inferred from homology"/>
<protein>
    <submittedName>
        <fullName evidence="8">Intraflagellar transport 27</fullName>
    </submittedName>
</protein>
<dbReference type="PROSITE" id="PS51419">
    <property type="entry name" value="RAB"/>
    <property type="match status" value="1"/>
</dbReference>
<keyword evidence="9" id="KW-1185">Reference proteome</keyword>
<evidence type="ECO:0000313" key="8">
    <source>
        <dbReference type="Ensembl" id="ENSLLEP00000042660.1"/>
    </source>
</evidence>
<dbReference type="Proteomes" id="UP000694569">
    <property type="component" value="Unplaced"/>
</dbReference>
<reference evidence="8" key="2">
    <citation type="submission" date="2025-09" db="UniProtKB">
        <authorList>
            <consortium name="Ensembl"/>
        </authorList>
    </citation>
    <scope>IDENTIFICATION</scope>
</reference>
<dbReference type="PROSITE" id="PS51421">
    <property type="entry name" value="RAS"/>
    <property type="match status" value="1"/>
</dbReference>
<dbReference type="GeneTree" id="ENSGT00870000136549"/>
<keyword evidence="4" id="KW-0282">Flagellum</keyword>
<dbReference type="NCBIfam" id="TIGR00231">
    <property type="entry name" value="small_GTP"/>
    <property type="match status" value="1"/>
</dbReference>
<dbReference type="Pfam" id="PF00071">
    <property type="entry name" value="Ras"/>
    <property type="match status" value="1"/>
</dbReference>
<dbReference type="FunFam" id="3.40.50.300:FF:001684">
    <property type="entry name" value="Intraflagellar transport 27 homolog (Chlamydomonas)"/>
    <property type="match status" value="1"/>
</dbReference>
<dbReference type="PANTHER" id="PTHR47979">
    <property type="entry name" value="DRAB11-RELATED"/>
    <property type="match status" value="1"/>
</dbReference>
<sequence length="186" mass="20753">MGKLTAKCIVAGDSSVGKSTLVQLFSSNGSHFLKNYSMTTGIDVVMKTVQIPDTGDSIELFLCDSPGKAVFSDMTEMQWDQPGCFCLVFDVTNEASFSSCTKWLQKVRSKTSSAQLPAVLVGNKTDLSDRRAVDKLEAQEWAVRHGLVYFETSAKDLENYELPFQSLAKSFYHMYQERVENFKSLV</sequence>
<keyword evidence="7" id="KW-0966">Cell projection</keyword>
<dbReference type="InterPro" id="IPR027417">
    <property type="entry name" value="P-loop_NTPase"/>
</dbReference>
<keyword evidence="3" id="KW-0547">Nucleotide-binding</keyword>
<dbReference type="Gene3D" id="3.40.50.300">
    <property type="entry name" value="P-loop containing nucleotide triphosphate hydrolases"/>
    <property type="match status" value="1"/>
</dbReference>
<keyword evidence="6" id="KW-0342">GTP-binding</keyword>
<dbReference type="Ensembl" id="ENSLLET00000044367.1">
    <property type="protein sequence ID" value="ENSLLEP00000042660.1"/>
    <property type="gene ID" value="ENSLLEG00000027138.1"/>
</dbReference>
<name>A0A8C5WJB9_9ANUR</name>
<comment type="subcellular location">
    <subcellularLocation>
        <location evidence="1">Cell projection</location>
        <location evidence="1">Cilium</location>
        <location evidence="1">Flagellum</location>
    </subcellularLocation>
</comment>
<dbReference type="OrthoDB" id="265044at2759"/>
<dbReference type="SUPFAM" id="SSF52540">
    <property type="entry name" value="P-loop containing nucleoside triphosphate hydrolases"/>
    <property type="match status" value="1"/>
</dbReference>
<comment type="similarity">
    <text evidence="2">Belongs to the small GTPase superfamily. Rab family.</text>
</comment>
<dbReference type="PRINTS" id="PR00449">
    <property type="entry name" value="RASTRNSFRMNG"/>
</dbReference>
<evidence type="ECO:0000256" key="4">
    <source>
        <dbReference type="ARBA" id="ARBA00022846"/>
    </source>
</evidence>
<evidence type="ECO:0000256" key="5">
    <source>
        <dbReference type="ARBA" id="ARBA00023069"/>
    </source>
</evidence>
<evidence type="ECO:0000256" key="1">
    <source>
        <dbReference type="ARBA" id="ARBA00004230"/>
    </source>
</evidence>
<reference evidence="8" key="1">
    <citation type="submission" date="2025-08" db="UniProtKB">
        <authorList>
            <consortium name="Ensembl"/>
        </authorList>
    </citation>
    <scope>IDENTIFICATION</scope>
</reference>